<reference evidence="4 5" key="1">
    <citation type="submission" date="2016-12" db="EMBL/GenBank/DDBJ databases">
        <authorList>
            <person name="Song W.-J."/>
            <person name="Kurnit D.M."/>
        </authorList>
    </citation>
    <scope>NUCLEOTIDE SEQUENCE [LARGE SCALE GENOMIC DNA]</scope>
    <source>
        <strain evidence="4 5">CGB1038-1_S1</strain>
    </source>
</reference>
<dbReference type="AlphaFoldDB" id="A0A1V2UBC1"/>
<evidence type="ECO:0000313" key="5">
    <source>
        <dbReference type="Proteomes" id="UP000189299"/>
    </source>
</evidence>
<dbReference type="STRING" id="53346.A5802_000050"/>
<dbReference type="Pfam" id="PF05043">
    <property type="entry name" value="Mga"/>
    <property type="match status" value="1"/>
</dbReference>
<organism evidence="4 5">
    <name type="scientific">Enterococcus mundtii</name>
    <dbReference type="NCBI Taxonomy" id="53346"/>
    <lineage>
        <taxon>Bacteria</taxon>
        <taxon>Bacillati</taxon>
        <taxon>Bacillota</taxon>
        <taxon>Bacilli</taxon>
        <taxon>Lactobacillales</taxon>
        <taxon>Enterococcaceae</taxon>
        <taxon>Enterococcus</taxon>
    </lineage>
</organism>
<keyword evidence="2" id="KW-0804">Transcription</keyword>
<dbReference type="RefSeq" id="WP_062805678.1">
    <property type="nucleotide sequence ID" value="NZ_CABMMO010000020.1"/>
</dbReference>
<evidence type="ECO:0000313" key="4">
    <source>
        <dbReference type="EMBL" id="ONN40548.1"/>
    </source>
</evidence>
<evidence type="ECO:0000259" key="3">
    <source>
        <dbReference type="Pfam" id="PF05043"/>
    </source>
</evidence>
<dbReference type="InterPro" id="IPR007737">
    <property type="entry name" value="Mga_HTH"/>
</dbReference>
<gene>
    <name evidence="4" type="ORF">BTN92_14760</name>
</gene>
<dbReference type="InterPro" id="IPR036388">
    <property type="entry name" value="WH-like_DNA-bd_sf"/>
</dbReference>
<name>A0A1V2UBC1_ENTMU</name>
<feature type="domain" description="Mga helix-turn-helix" evidence="3">
    <location>
        <begin position="85"/>
        <end position="162"/>
    </location>
</feature>
<dbReference type="Proteomes" id="UP000189299">
    <property type="component" value="Unassembled WGS sequence"/>
</dbReference>
<dbReference type="InterPro" id="IPR050661">
    <property type="entry name" value="BglG_antiterminators"/>
</dbReference>
<protein>
    <submittedName>
        <fullName evidence="4">M protein trans-acting positive regulator</fullName>
    </submittedName>
</protein>
<sequence length="494" mass="58178">MRELQLKFITNTITERWMRILNVIEQQNMFTIVGLSQQLVISKRTILKDVSELKKYFEDTAIFESNTSGYFFKETNRQLYHEKKEALLESEIWFEIVSDIFFGELVSIEELADRYSYSESTMLRAVSQINEALEEYQLSLSLKPVDLVGEEGNIRKFFFDFFYEGEPTPYTVYPPESIHQMILDNLGERLGKYELGTGIMVNAFYYCVYISMVRNQQGHIIKLPQSIKGIKISDTEDFVLLSEIVPLIEKNYEITLHPDELIWLFFVTVSKRTIDSVSHEINFFEQYNQWPEITEVVESYVEVFHINVANDSVLPIFLTAFFLGRKINNEICPILNKLLSEENRTIQELYAITYEKNKQFILRNQKSLAFSEDYLDDIVASLTMYTEILFSYYGPKKTVLFLLEGNHLMVQLIKVQAIQLLSKQHHVLFIRLQELTEERLNVEHVDLIVTNYRPYLLDYQLKKDYLLINRVPDKNDWLNILTSMNPLIDKMLLA</sequence>
<dbReference type="PANTHER" id="PTHR30185:SF13">
    <property type="entry name" value="LICABCH OPERON REGULATOR-RELATED"/>
    <property type="match status" value="1"/>
</dbReference>
<dbReference type="OrthoDB" id="2172289at2"/>
<accession>A0A1V2UBC1</accession>
<proteinExistence type="predicted"/>
<dbReference type="EMBL" id="MSTR01000020">
    <property type="protein sequence ID" value="ONN40548.1"/>
    <property type="molecule type" value="Genomic_DNA"/>
</dbReference>
<evidence type="ECO:0000256" key="2">
    <source>
        <dbReference type="ARBA" id="ARBA00023163"/>
    </source>
</evidence>
<evidence type="ECO:0000256" key="1">
    <source>
        <dbReference type="ARBA" id="ARBA00023015"/>
    </source>
</evidence>
<comment type="caution">
    <text evidence="4">The sequence shown here is derived from an EMBL/GenBank/DDBJ whole genome shotgun (WGS) entry which is preliminary data.</text>
</comment>
<dbReference type="Gene3D" id="1.10.10.10">
    <property type="entry name" value="Winged helix-like DNA-binding domain superfamily/Winged helix DNA-binding domain"/>
    <property type="match status" value="2"/>
</dbReference>
<dbReference type="PANTHER" id="PTHR30185">
    <property type="entry name" value="CRYPTIC BETA-GLUCOSIDE BGL OPERON ANTITERMINATOR"/>
    <property type="match status" value="1"/>
</dbReference>
<keyword evidence="1" id="KW-0805">Transcription regulation</keyword>